<dbReference type="STRING" id="33044.GCA_900005695_01396"/>
<organism evidence="2 3">
    <name type="scientific">Bartonella doshiae</name>
    <dbReference type="NCBI Taxonomy" id="33044"/>
    <lineage>
        <taxon>Bacteria</taxon>
        <taxon>Pseudomonadati</taxon>
        <taxon>Pseudomonadota</taxon>
        <taxon>Alphaproteobacteria</taxon>
        <taxon>Hyphomicrobiales</taxon>
        <taxon>Bartonellaceae</taxon>
        <taxon>Bartonella</taxon>
    </lineage>
</organism>
<dbReference type="Proteomes" id="UP000254950">
    <property type="component" value="Unassembled WGS sequence"/>
</dbReference>
<keyword evidence="1" id="KW-1133">Transmembrane helix</keyword>
<keyword evidence="1" id="KW-0812">Transmembrane</keyword>
<dbReference type="AlphaFoldDB" id="A0A380ZG77"/>
<proteinExistence type="predicted"/>
<feature type="transmembrane region" description="Helical" evidence="1">
    <location>
        <begin position="141"/>
        <end position="172"/>
    </location>
</feature>
<reference evidence="2 3" key="1">
    <citation type="submission" date="2018-06" db="EMBL/GenBank/DDBJ databases">
        <authorList>
            <consortium name="Pathogen Informatics"/>
            <person name="Doyle S."/>
        </authorList>
    </citation>
    <scope>NUCLEOTIDE SEQUENCE [LARGE SCALE GENOMIC DNA]</scope>
    <source>
        <strain evidence="2 3">NCTC12862</strain>
    </source>
</reference>
<evidence type="ECO:0000313" key="3">
    <source>
        <dbReference type="Proteomes" id="UP000254950"/>
    </source>
</evidence>
<protein>
    <submittedName>
        <fullName evidence="2">Uncharacterized protein</fullName>
    </submittedName>
</protein>
<feature type="transmembrane region" description="Helical" evidence="1">
    <location>
        <begin position="101"/>
        <end position="121"/>
    </location>
</feature>
<accession>A0A380ZG77</accession>
<feature type="transmembrane region" description="Helical" evidence="1">
    <location>
        <begin position="7"/>
        <end position="27"/>
    </location>
</feature>
<dbReference type="EMBL" id="UFTF01000001">
    <property type="protein sequence ID" value="SUV45570.1"/>
    <property type="molecule type" value="Genomic_DNA"/>
</dbReference>
<keyword evidence="1" id="KW-0472">Membrane</keyword>
<evidence type="ECO:0000256" key="1">
    <source>
        <dbReference type="SAM" id="Phobius"/>
    </source>
</evidence>
<name>A0A380ZG77_BARDO</name>
<sequence length="194" mass="22129">MSSFINCLLILSIILVSIFISLVFFTLLICTTMLVFALFYSFIKRVCLWFRITRKLKKAAKSAMHQLHSGEKKLKKQNLACDTSMSPSAFKDSLVLRAKDYKIIFCLSFIMVLLLIGFIAVNATIQGNLDFVAEKWRLVTVIFFFVTTGCWGIMMALFPVFLILHGLFSCLLKRVMKKLKILDVQQGTPIIPQI</sequence>
<feature type="transmembrane region" description="Helical" evidence="1">
    <location>
        <begin position="33"/>
        <end position="52"/>
    </location>
</feature>
<evidence type="ECO:0000313" key="2">
    <source>
        <dbReference type="EMBL" id="SUV45570.1"/>
    </source>
</evidence>
<gene>
    <name evidence="2" type="ORF">NCTC12862_01291</name>
</gene>